<reference evidence="2 3" key="1">
    <citation type="journal article" date="2023" name="Sci. Data">
        <title>Genome assembly of the Korean intertidal mud-creeper Batillaria attramentaria.</title>
        <authorList>
            <person name="Patra A.K."/>
            <person name="Ho P.T."/>
            <person name="Jun S."/>
            <person name="Lee S.J."/>
            <person name="Kim Y."/>
            <person name="Won Y.J."/>
        </authorList>
    </citation>
    <scope>NUCLEOTIDE SEQUENCE [LARGE SCALE GENOMIC DNA]</scope>
    <source>
        <strain evidence="2">Wonlab-2016</strain>
    </source>
</reference>
<accession>A0ABD0LNZ0</accession>
<dbReference type="Proteomes" id="UP001519460">
    <property type="component" value="Unassembled WGS sequence"/>
</dbReference>
<sequence>MPDWPQCQLVLGLKSEVNVKVLQNHWHFSLFKGLGQNACGSGVRKYDARGTVHAIEFGTNNGTKSVLANIDPAGMGPNPQPPNEQSNARAVLSRDTRQHPVVLVKQLKDRLWNVNDVSYTV</sequence>
<comment type="caution">
    <text evidence="2">The sequence shown here is derived from an EMBL/GenBank/DDBJ whole genome shotgun (WGS) entry which is preliminary data.</text>
</comment>
<evidence type="ECO:0000313" key="3">
    <source>
        <dbReference type="Proteomes" id="UP001519460"/>
    </source>
</evidence>
<evidence type="ECO:0000313" key="2">
    <source>
        <dbReference type="EMBL" id="KAK7501179.1"/>
    </source>
</evidence>
<organism evidence="2 3">
    <name type="scientific">Batillaria attramentaria</name>
    <dbReference type="NCBI Taxonomy" id="370345"/>
    <lineage>
        <taxon>Eukaryota</taxon>
        <taxon>Metazoa</taxon>
        <taxon>Spiralia</taxon>
        <taxon>Lophotrochozoa</taxon>
        <taxon>Mollusca</taxon>
        <taxon>Gastropoda</taxon>
        <taxon>Caenogastropoda</taxon>
        <taxon>Sorbeoconcha</taxon>
        <taxon>Cerithioidea</taxon>
        <taxon>Batillariidae</taxon>
        <taxon>Batillaria</taxon>
    </lineage>
</organism>
<protein>
    <submittedName>
        <fullName evidence="2">Uncharacterized protein</fullName>
    </submittedName>
</protein>
<feature type="region of interest" description="Disordered" evidence="1">
    <location>
        <begin position="71"/>
        <end position="91"/>
    </location>
</feature>
<evidence type="ECO:0000256" key="1">
    <source>
        <dbReference type="SAM" id="MobiDB-lite"/>
    </source>
</evidence>
<dbReference type="EMBL" id="JACVVK020000033">
    <property type="protein sequence ID" value="KAK7501179.1"/>
    <property type="molecule type" value="Genomic_DNA"/>
</dbReference>
<name>A0ABD0LNZ0_9CAEN</name>
<dbReference type="AlphaFoldDB" id="A0ABD0LNZ0"/>
<gene>
    <name evidence="2" type="ORF">BaRGS_00007664</name>
</gene>
<proteinExistence type="predicted"/>
<keyword evidence="3" id="KW-1185">Reference proteome</keyword>